<evidence type="ECO:0000313" key="2">
    <source>
        <dbReference type="EMBL" id="GBG39914.1"/>
    </source>
</evidence>
<comment type="caution">
    <text evidence="3">The sequence shown here is derived from an EMBL/GenBank/DDBJ whole genome shotgun (WGS) entry which is preliminary data.</text>
</comment>
<dbReference type="EMBL" id="BQYH01000066">
    <property type="protein sequence ID" value="GKU75123.1"/>
    <property type="molecule type" value="Genomic_DNA"/>
</dbReference>
<accession>A0AA37PSS8</accession>
<evidence type="ECO:0000313" key="3">
    <source>
        <dbReference type="EMBL" id="GKU75123.1"/>
    </source>
</evidence>
<dbReference type="Gene3D" id="3.40.1000.70">
    <property type="entry name" value="PknH-like extracellular domain"/>
    <property type="match status" value="1"/>
</dbReference>
<sequence>MSLLGVLLATGCATAIGGKAVPAPNQLPHPVIGEKVKQVLPDSAALSKLLDRPFQAISQFPPVFGGGEILEDDYPSTSPAECMGVVYMAQKSPYQSADVKNVARELWQQEGSPERAIDIAEGVVALPTMADAIALFAKFSAQWQQCDAKTLTVPASSFVQNVISDVRVKDSVVAAGVSREPGDQSILVAVPEVRALGVRGNCLVEVEAAFVGSTDLTDQPSAKTDAVAIAHAMMDKVSALS</sequence>
<evidence type="ECO:0000313" key="4">
    <source>
        <dbReference type="Proteomes" id="UP000245060"/>
    </source>
</evidence>
<feature type="domain" description="PknH-like extracellular" evidence="1">
    <location>
        <begin position="34"/>
        <end position="236"/>
    </location>
</feature>
<reference evidence="3" key="3">
    <citation type="journal article" date="2022" name="Microbiol. Resour. Announc.">
        <title>Draft Genome Sequences of Eight Mycobacterium montefiorense Strains Isolated from Salamanders in Captivity.</title>
        <authorList>
            <person name="Komine T."/>
            <person name="Ihara H."/>
            <person name="Fukano H."/>
            <person name="Hoshino Y."/>
            <person name="Kurata O."/>
            <person name="Wada S."/>
        </authorList>
    </citation>
    <scope>NUCLEOTIDE SEQUENCE</scope>
    <source>
        <strain evidence="3">NJB18185</strain>
    </source>
</reference>
<keyword evidence="4" id="KW-1185">Reference proteome</keyword>
<reference evidence="2" key="1">
    <citation type="journal article" date="2018" name="Genome Announc.">
        <title>Draft Genome Sequence of Mycobacterium montefiorense Isolated from Japanese Black Salamander (Hynobius nigrescens).</title>
        <authorList>
            <person name="Fukano H."/>
            <person name="Yoshida M."/>
            <person name="Shimizu A."/>
            <person name="Iwao H."/>
            <person name="Katayama Y."/>
            <person name="Omatsu T."/>
            <person name="Mizutani T."/>
            <person name="Kurata O."/>
            <person name="Wada S."/>
            <person name="Hoshino Y."/>
        </authorList>
    </citation>
    <scope>NUCLEOTIDE SEQUENCE</scope>
    <source>
        <strain evidence="2">BS</strain>
    </source>
</reference>
<dbReference type="AlphaFoldDB" id="A0AA37PSS8"/>
<evidence type="ECO:0000259" key="1">
    <source>
        <dbReference type="Pfam" id="PF14032"/>
    </source>
</evidence>
<proteinExistence type="predicted"/>
<dbReference type="Pfam" id="PF14032">
    <property type="entry name" value="PknH_C"/>
    <property type="match status" value="1"/>
</dbReference>
<name>A0AA37PSS8_9MYCO</name>
<dbReference type="RefSeq" id="WP_235616879.1">
    <property type="nucleotide sequence ID" value="NZ_BFCH01000023.1"/>
</dbReference>
<evidence type="ECO:0000313" key="5">
    <source>
        <dbReference type="Proteomes" id="UP001139505"/>
    </source>
</evidence>
<dbReference type="Proteomes" id="UP001139505">
    <property type="component" value="Unassembled WGS sequence"/>
</dbReference>
<reference evidence="4" key="2">
    <citation type="submission" date="2018-04" db="EMBL/GenBank/DDBJ databases">
        <title>Draft genome sequence of Mycobacterium montefiorense isolated from Japanese black salamander.</title>
        <authorList>
            <person name="Fukano H."/>
            <person name="Yoshida M."/>
            <person name="Shimizu A."/>
            <person name="Iwao H."/>
            <person name="Kurata O."/>
            <person name="Katayama Y."/>
            <person name="Omatsu T."/>
            <person name="Mizutani T."/>
            <person name="Wada S."/>
            <person name="Hoshino Y."/>
        </authorList>
    </citation>
    <scope>NUCLEOTIDE SEQUENCE [LARGE SCALE GENOMIC DNA]</scope>
    <source>
        <strain evidence="4">BS</strain>
    </source>
</reference>
<protein>
    <submittedName>
        <fullName evidence="3">Sensor domain-containing protein</fullName>
    </submittedName>
</protein>
<dbReference type="EMBL" id="BFCH01000023">
    <property type="protein sequence ID" value="GBG39914.1"/>
    <property type="molecule type" value="Genomic_DNA"/>
</dbReference>
<dbReference type="Proteomes" id="UP000245060">
    <property type="component" value="Unassembled WGS sequence"/>
</dbReference>
<reference evidence="3" key="4">
    <citation type="submission" date="2022-04" db="EMBL/GenBank/DDBJ databases">
        <authorList>
            <person name="Komine T."/>
            <person name="Fukano H."/>
            <person name="Wada S."/>
        </authorList>
    </citation>
    <scope>NUCLEOTIDE SEQUENCE</scope>
    <source>
        <strain evidence="3">NJB18185</strain>
    </source>
</reference>
<dbReference type="InterPro" id="IPR026954">
    <property type="entry name" value="PknH-like_Extracell"/>
</dbReference>
<organism evidence="3 5">
    <name type="scientific">Mycobacterium montefiorense</name>
    <dbReference type="NCBI Taxonomy" id="154654"/>
    <lineage>
        <taxon>Bacteria</taxon>
        <taxon>Bacillati</taxon>
        <taxon>Actinomycetota</taxon>
        <taxon>Actinomycetes</taxon>
        <taxon>Mycobacteriales</taxon>
        <taxon>Mycobacteriaceae</taxon>
        <taxon>Mycobacterium</taxon>
        <taxon>Mycobacterium simiae complex</taxon>
    </lineage>
</organism>
<gene>
    <name evidence="3" type="primary">lppR</name>
    <name evidence="2" type="ORF">MmonteBS_42860</name>
    <name evidence="3" type="ORF">NJB18185_48940</name>
</gene>
<dbReference type="InterPro" id="IPR038232">
    <property type="entry name" value="PknH-like_Extracell_sf"/>
</dbReference>